<evidence type="ECO:0000256" key="13">
    <source>
        <dbReference type="ARBA" id="ARBA00033148"/>
    </source>
</evidence>
<evidence type="ECO:0000256" key="3">
    <source>
        <dbReference type="ARBA" id="ARBA00013812"/>
    </source>
</evidence>
<keyword evidence="7" id="KW-1133">Transmembrane helix</keyword>
<evidence type="ECO:0000256" key="7">
    <source>
        <dbReference type="ARBA" id="ARBA00022989"/>
    </source>
</evidence>
<accession>G9FXU7</accession>
<comment type="similarity">
    <text evidence="2">Belongs to the Tymovirales TGBp3 protein family.</text>
</comment>
<dbReference type="Pfam" id="PF02495">
    <property type="entry name" value="TGBp3"/>
    <property type="match status" value="1"/>
</dbReference>
<evidence type="ECO:0000256" key="9">
    <source>
        <dbReference type="ARBA" id="ARBA00023136"/>
    </source>
</evidence>
<keyword evidence="8" id="KW-0916">Viral movement protein</keyword>
<evidence type="ECO:0000256" key="6">
    <source>
        <dbReference type="ARBA" id="ARBA00022870"/>
    </source>
</evidence>
<sequence length="63" mass="6740">MIAYVLAGLCAFVVVLLVLNQGQSDCIVLITGESVRIQGCAINEHFGEIVPKLKPFGCASFRS</sequence>
<dbReference type="InterPro" id="IPR003411">
    <property type="entry name" value="TGBp3"/>
</dbReference>
<keyword evidence="6" id="KW-1043">Host membrane</keyword>
<keyword evidence="4" id="KW-0813">Transport</keyword>
<dbReference type="GO" id="GO:0044167">
    <property type="term" value="C:host cell endoplasmic reticulum membrane"/>
    <property type="evidence" value="ECO:0007669"/>
    <property type="project" value="UniProtKB-SubCell"/>
</dbReference>
<name>G9FXU7_9VIRU</name>
<organism evidence="14">
    <name type="scientific">Potato virus M</name>
    <dbReference type="NCBI Taxonomy" id="12167"/>
    <lineage>
        <taxon>Viruses</taxon>
        <taxon>Riboviria</taxon>
        <taxon>Orthornavirae</taxon>
        <taxon>Kitrinoviricota</taxon>
        <taxon>Alsuviricetes</taxon>
        <taxon>Tymovirales</taxon>
        <taxon>Betaflexiviridae</taxon>
        <taxon>Quinvirinae</taxon>
        <taxon>Carlavirus</taxon>
        <taxon>Carlavirus misolani</taxon>
    </lineage>
</organism>
<evidence type="ECO:0000256" key="4">
    <source>
        <dbReference type="ARBA" id="ARBA00022448"/>
    </source>
</evidence>
<dbReference type="EMBL" id="JN225461">
    <property type="protein sequence ID" value="AEV23006.1"/>
    <property type="molecule type" value="Genomic_RNA"/>
</dbReference>
<evidence type="ECO:0000256" key="2">
    <source>
        <dbReference type="ARBA" id="ARBA00010355"/>
    </source>
</evidence>
<protein>
    <recommendedName>
        <fullName evidence="3">Movement protein TGBp3</fullName>
    </recommendedName>
    <alternativeName>
        <fullName evidence="12">7 kDa protein</fullName>
    </alternativeName>
    <alternativeName>
        <fullName evidence="13">Triple gene block 3 protein</fullName>
    </alternativeName>
</protein>
<evidence type="ECO:0000256" key="10">
    <source>
        <dbReference type="ARBA" id="ARBA00023184"/>
    </source>
</evidence>
<evidence type="ECO:0000256" key="8">
    <source>
        <dbReference type="ARBA" id="ARBA00023031"/>
    </source>
</evidence>
<evidence type="ECO:0000256" key="1">
    <source>
        <dbReference type="ARBA" id="ARBA00004625"/>
    </source>
</evidence>
<evidence type="ECO:0000256" key="5">
    <source>
        <dbReference type="ARBA" id="ARBA00022692"/>
    </source>
</evidence>
<evidence type="ECO:0000256" key="12">
    <source>
        <dbReference type="ARBA" id="ARBA00030266"/>
    </source>
</evidence>
<keyword evidence="10" id="KW-1038">Host endoplasmic reticulum</keyword>
<dbReference type="GO" id="GO:0046740">
    <property type="term" value="P:transport of virus in host, cell to cell"/>
    <property type="evidence" value="ECO:0007669"/>
    <property type="project" value="UniProtKB-KW"/>
</dbReference>
<keyword evidence="9" id="KW-0472">Membrane</keyword>
<evidence type="ECO:0000313" key="14">
    <source>
        <dbReference type="EMBL" id="AEV23006.1"/>
    </source>
</evidence>
<comment type="subcellular location">
    <subcellularLocation>
        <location evidence="1">Host endoplasmic reticulum membrane</location>
    </subcellularLocation>
</comment>
<evidence type="ECO:0000256" key="11">
    <source>
        <dbReference type="ARBA" id="ARBA00025270"/>
    </source>
</evidence>
<proteinExistence type="inferred from homology"/>
<keyword evidence="5" id="KW-0812">Transmembrane</keyword>
<comment type="function">
    <text evidence="11">Plays a role in viral cell-to-cell propagation, by facilitating genome transport to neighboring plant cells through plasmosdesmata. May induce the formation of granular vesicles derived from the Endoplasmic reticulum, which align on actin filaments.</text>
</comment>
<reference evidence="14" key="1">
    <citation type="submission" date="2011-07" db="EMBL/GenBank/DDBJ databases">
        <title>Molecular analysis of Potato virus M isolates from the Czech Republic.</title>
        <authorList>
            <person name="Plchova H."/>
            <person name="Cerovska N."/>
            <person name="Moravec T."/>
            <person name="Dedic P."/>
        </authorList>
    </citation>
    <scope>NUCLEOTIDE SEQUENCE</scope>
    <source>
        <strain evidence="14">VIRUBRA 4/009</strain>
    </source>
</reference>